<dbReference type="InterPro" id="IPR036388">
    <property type="entry name" value="WH-like_DNA-bd_sf"/>
</dbReference>
<dbReference type="EMBL" id="RJVG01000001">
    <property type="protein sequence ID" value="ROR31405.1"/>
    <property type="molecule type" value="Genomic_DNA"/>
</dbReference>
<dbReference type="GO" id="GO:0003700">
    <property type="term" value="F:DNA-binding transcription factor activity"/>
    <property type="evidence" value="ECO:0007669"/>
    <property type="project" value="InterPro"/>
</dbReference>
<evidence type="ECO:0000313" key="4">
    <source>
        <dbReference type="EMBL" id="ROR31405.1"/>
    </source>
</evidence>
<dbReference type="InterPro" id="IPR057727">
    <property type="entry name" value="WCX_dom"/>
</dbReference>
<keyword evidence="2" id="KW-0804">Transcription</keyword>
<dbReference type="Gene3D" id="1.10.10.10">
    <property type="entry name" value="Winged helix-like DNA-binding domain superfamily/Winged helix DNA-binding domain"/>
    <property type="match status" value="1"/>
</dbReference>
<keyword evidence="4" id="KW-0238">DNA-binding</keyword>
<reference evidence="4 5" key="1">
    <citation type="submission" date="2018-11" db="EMBL/GenBank/DDBJ databases">
        <title>Genomic Encyclopedia of Type Strains, Phase IV (KMG-IV): sequencing the most valuable type-strain genomes for metagenomic binning, comparative biology and taxonomic classification.</title>
        <authorList>
            <person name="Goeker M."/>
        </authorList>
    </citation>
    <scope>NUCLEOTIDE SEQUENCE [LARGE SCALE GENOMIC DNA]</scope>
    <source>
        <strain evidence="4 5">DSM 26537</strain>
    </source>
</reference>
<comment type="caution">
    <text evidence="4">The sequence shown here is derived from an EMBL/GenBank/DDBJ whole genome shotgun (WGS) entry which is preliminary data.</text>
</comment>
<dbReference type="Pfam" id="PF13280">
    <property type="entry name" value="WYL"/>
    <property type="match status" value="1"/>
</dbReference>
<dbReference type="RefSeq" id="WP_123607513.1">
    <property type="nucleotide sequence ID" value="NZ_RJVG01000001.1"/>
</dbReference>
<dbReference type="Pfam" id="PF25583">
    <property type="entry name" value="WCX"/>
    <property type="match status" value="1"/>
</dbReference>
<dbReference type="GO" id="GO:0003677">
    <property type="term" value="F:DNA binding"/>
    <property type="evidence" value="ECO:0007669"/>
    <property type="project" value="UniProtKB-KW"/>
</dbReference>
<gene>
    <name evidence="4" type="ORF">EDD66_10121</name>
</gene>
<feature type="domain" description="HTH deoR-type" evidence="3">
    <location>
        <begin position="2"/>
        <end position="60"/>
    </location>
</feature>
<organism evidence="4 5">
    <name type="scientific">Mobilisporobacter senegalensis</name>
    <dbReference type="NCBI Taxonomy" id="1329262"/>
    <lineage>
        <taxon>Bacteria</taxon>
        <taxon>Bacillati</taxon>
        <taxon>Bacillota</taxon>
        <taxon>Clostridia</taxon>
        <taxon>Lachnospirales</taxon>
        <taxon>Lachnospiraceae</taxon>
        <taxon>Mobilisporobacter</taxon>
    </lineage>
</organism>
<dbReference type="InterPro" id="IPR001034">
    <property type="entry name" value="DeoR_HTH"/>
</dbReference>
<dbReference type="SUPFAM" id="SSF46785">
    <property type="entry name" value="Winged helix' DNA-binding domain"/>
    <property type="match status" value="1"/>
</dbReference>
<dbReference type="PROSITE" id="PS51000">
    <property type="entry name" value="HTH_DEOR_2"/>
    <property type="match status" value="1"/>
</dbReference>
<dbReference type="PIRSF" id="PIRSF016838">
    <property type="entry name" value="PafC"/>
    <property type="match status" value="1"/>
</dbReference>
<dbReference type="PANTHER" id="PTHR34580">
    <property type="match status" value="1"/>
</dbReference>
<protein>
    <submittedName>
        <fullName evidence="4">Putative DNA-binding transcriptional regulator YafY</fullName>
    </submittedName>
</protein>
<dbReference type="Proteomes" id="UP000273083">
    <property type="component" value="Unassembled WGS sequence"/>
</dbReference>
<proteinExistence type="predicted"/>
<evidence type="ECO:0000313" key="5">
    <source>
        <dbReference type="Proteomes" id="UP000273083"/>
    </source>
</evidence>
<evidence type="ECO:0000256" key="1">
    <source>
        <dbReference type="ARBA" id="ARBA00023015"/>
    </source>
</evidence>
<dbReference type="InterPro" id="IPR028349">
    <property type="entry name" value="PafC-like"/>
</dbReference>
<dbReference type="InterPro" id="IPR026881">
    <property type="entry name" value="WYL_dom"/>
</dbReference>
<keyword evidence="5" id="KW-1185">Reference proteome</keyword>
<evidence type="ECO:0000256" key="2">
    <source>
        <dbReference type="ARBA" id="ARBA00023163"/>
    </source>
</evidence>
<dbReference type="InterPro" id="IPR013196">
    <property type="entry name" value="HTH_11"/>
</dbReference>
<dbReference type="InterPro" id="IPR051534">
    <property type="entry name" value="CBASS_pafABC_assoc_protein"/>
</dbReference>
<keyword evidence="1" id="KW-0805">Transcription regulation</keyword>
<sequence length="300" mass="34631">MKIDRLFAITNIIIDKKNITAAELAAHFGVSVRTIYRDIDILSSNGIPIYTSQGKGGGIAIIDGYSIDKTVLSDEEQKNVLVALESIKATGRFNVESSIHKLRNIFKKDMTDWIEIDFSGWEQSDAEKQIFEIIKKGIFNSTPLSFSYFSNNGENTKRIVEPLKLIFKSNSWYLYGFCRLRKDYRFFKLRRMDDLEIIEHDKVKVNLPEKISTFYEKETGKNIQLKLKIKESMAFRIYDEFRTGTINKSGDSLIVEAAVPDGEWLYNYLLSFGSSLEILEPSDLRKSYKKEIEKILKKHS</sequence>
<dbReference type="Pfam" id="PF08279">
    <property type="entry name" value="HTH_11"/>
    <property type="match status" value="1"/>
</dbReference>
<name>A0A3N1XXT5_9FIRM</name>
<dbReference type="OrthoDB" id="9815009at2"/>
<dbReference type="PANTHER" id="PTHR34580:SF1">
    <property type="entry name" value="PROTEIN PAFC"/>
    <property type="match status" value="1"/>
</dbReference>
<dbReference type="PROSITE" id="PS52050">
    <property type="entry name" value="WYL"/>
    <property type="match status" value="1"/>
</dbReference>
<accession>A0A3N1XXT5</accession>
<evidence type="ECO:0000259" key="3">
    <source>
        <dbReference type="PROSITE" id="PS51000"/>
    </source>
</evidence>
<dbReference type="InterPro" id="IPR036390">
    <property type="entry name" value="WH_DNA-bd_sf"/>
</dbReference>
<dbReference type="AlphaFoldDB" id="A0A3N1XXT5"/>